<reference evidence="1" key="1">
    <citation type="submission" date="2021-03" db="EMBL/GenBank/DDBJ databases">
        <title>Draft genome sequence of rust myrtle Austropuccinia psidii MF-1, a brazilian biotype.</title>
        <authorList>
            <person name="Quecine M.C."/>
            <person name="Pachon D.M.R."/>
            <person name="Bonatelli M.L."/>
            <person name="Correr F.H."/>
            <person name="Franceschini L.M."/>
            <person name="Leite T.F."/>
            <person name="Margarido G.R.A."/>
            <person name="Almeida C.A."/>
            <person name="Ferrarezi J.A."/>
            <person name="Labate C.A."/>
        </authorList>
    </citation>
    <scope>NUCLEOTIDE SEQUENCE</scope>
    <source>
        <strain evidence="1">MF-1</strain>
    </source>
</reference>
<dbReference type="Proteomes" id="UP000765509">
    <property type="component" value="Unassembled WGS sequence"/>
</dbReference>
<accession>A0A9Q3BAN5</accession>
<dbReference type="AlphaFoldDB" id="A0A9Q3BAN5"/>
<gene>
    <name evidence="1" type="ORF">O181_001480</name>
</gene>
<dbReference type="EMBL" id="AVOT02000217">
    <property type="protein sequence ID" value="MBW0461765.1"/>
    <property type="molecule type" value="Genomic_DNA"/>
</dbReference>
<evidence type="ECO:0000313" key="2">
    <source>
        <dbReference type="Proteomes" id="UP000765509"/>
    </source>
</evidence>
<evidence type="ECO:0000313" key="1">
    <source>
        <dbReference type="EMBL" id="MBW0461765.1"/>
    </source>
</evidence>
<name>A0A9Q3BAN5_9BASI</name>
<protein>
    <submittedName>
        <fullName evidence="1">Uncharacterized protein</fullName>
    </submittedName>
</protein>
<sequence>MPSVLILEIGTSDLEYIGLSQTGMGPPTLVHLATSLCLEPVTESRYQYPFQARTSFHSRAEYPEVASRVEATETGNSFPKGPSFLLHKYLLKFEACFPVWRHGFFPIKQ</sequence>
<keyword evidence="2" id="KW-1185">Reference proteome</keyword>
<organism evidence="1 2">
    <name type="scientific">Austropuccinia psidii MF-1</name>
    <dbReference type="NCBI Taxonomy" id="1389203"/>
    <lineage>
        <taxon>Eukaryota</taxon>
        <taxon>Fungi</taxon>
        <taxon>Dikarya</taxon>
        <taxon>Basidiomycota</taxon>
        <taxon>Pucciniomycotina</taxon>
        <taxon>Pucciniomycetes</taxon>
        <taxon>Pucciniales</taxon>
        <taxon>Sphaerophragmiaceae</taxon>
        <taxon>Austropuccinia</taxon>
    </lineage>
</organism>
<comment type="caution">
    <text evidence="1">The sequence shown here is derived from an EMBL/GenBank/DDBJ whole genome shotgun (WGS) entry which is preliminary data.</text>
</comment>
<proteinExistence type="predicted"/>